<dbReference type="GO" id="GO:0005634">
    <property type="term" value="C:nucleus"/>
    <property type="evidence" value="ECO:0007669"/>
    <property type="project" value="UniProtKB-SubCell"/>
</dbReference>
<feature type="region of interest" description="Disordered" evidence="6">
    <location>
        <begin position="445"/>
        <end position="477"/>
    </location>
</feature>
<feature type="region of interest" description="Disordered" evidence="6">
    <location>
        <begin position="1"/>
        <end position="28"/>
    </location>
</feature>
<accession>A0A812TWH0</accession>
<evidence type="ECO:0000259" key="7">
    <source>
        <dbReference type="PROSITE" id="PS50918"/>
    </source>
</evidence>
<evidence type="ECO:0000313" key="9">
    <source>
        <dbReference type="EMBL" id="CAE7541688.1"/>
    </source>
</evidence>
<evidence type="ECO:0000256" key="5">
    <source>
        <dbReference type="SAM" id="Coils"/>
    </source>
</evidence>
<sequence>EEVNFEVQEPAEASRGMKRSDGPSSEAYVAPLKCPRSAMQQLAEMRPKASATAWQRPGKSSAGGETTWALKELAEVRQKLVAAEEALCQEKSLRTNLQEKQDLEEKQVQKLQASLQEQQEQLREQQCLANEKLQQLQAQLNAENMRRICAEEQLKKLRPLTNSVNHGAFWQYELDGCWHAFTPEGSEQMHRAYEAYLVDGQRCCTATIVAGGVARLVDFRRMTQQHAITKKVRKIRIRMGVPAQWESGPSVLLTQSDNLESCYVEVKDRPMLDWIRVVLTKTGHFRDRSTPCFCMQKATVKSVHRIENFRLWHRYQARLAAMREDHAKYNVSVQHTDLELDFSIPSGVMTRSQSYLSCGEPMASDVQEKILLHGTSWENADAIVMDGFDHRTCARGMYGDGVYFAGAACKCHQYTCQTHSGKACSCKHERTLIIARVALGDAFHASQTRKGERRPPNRDGATGTHGSVVVNPGPIHGHHNPNQIHQEFVIFDREQAYPAFVVQYVL</sequence>
<evidence type="ECO:0000256" key="2">
    <source>
        <dbReference type="ARBA" id="ARBA00023242"/>
    </source>
</evidence>
<dbReference type="Gene3D" id="3.90.228.10">
    <property type="match status" value="1"/>
</dbReference>
<dbReference type="PANTHER" id="PTHR45740">
    <property type="entry name" value="POLY [ADP-RIBOSE] POLYMERASE"/>
    <property type="match status" value="1"/>
</dbReference>
<reference evidence="9" key="1">
    <citation type="submission" date="2021-02" db="EMBL/GenBank/DDBJ databases">
        <authorList>
            <person name="Dougan E. K."/>
            <person name="Rhodes N."/>
            <person name="Thang M."/>
            <person name="Chan C."/>
        </authorList>
    </citation>
    <scope>NUCLEOTIDE SEQUENCE</scope>
</reference>
<dbReference type="Gene3D" id="3.30.720.50">
    <property type="match status" value="1"/>
</dbReference>
<keyword evidence="2" id="KW-0539">Nucleus</keyword>
<feature type="non-terminal residue" evidence="9">
    <location>
        <position position="1"/>
    </location>
</feature>
<dbReference type="PROSITE" id="PS51059">
    <property type="entry name" value="PARP_CATALYTIC"/>
    <property type="match status" value="1"/>
</dbReference>
<keyword evidence="10" id="KW-1185">Reference proteome</keyword>
<dbReference type="GO" id="GO:0003950">
    <property type="term" value="F:NAD+ poly-ADP-ribosyltransferase activity"/>
    <property type="evidence" value="ECO:0007669"/>
    <property type="project" value="UniProtKB-UniRule"/>
</dbReference>
<dbReference type="EC" id="2.4.2.-" evidence="4"/>
<keyword evidence="4" id="KW-0808">Transferase</keyword>
<evidence type="ECO:0000256" key="1">
    <source>
        <dbReference type="ARBA" id="ARBA00004123"/>
    </source>
</evidence>
<dbReference type="EMBL" id="CAJNJA010025363">
    <property type="protein sequence ID" value="CAE7541688.1"/>
    <property type="molecule type" value="Genomic_DNA"/>
</dbReference>
<keyword evidence="5" id="KW-0175">Coiled coil</keyword>
<name>A0A812TWH0_9DINO</name>
<dbReference type="Pfam" id="PF00644">
    <property type="entry name" value="PARP"/>
    <property type="match status" value="1"/>
</dbReference>
<feature type="domain" description="PARP catalytic" evidence="8">
    <location>
        <begin position="248"/>
        <end position="506"/>
    </location>
</feature>
<evidence type="ECO:0000313" key="10">
    <source>
        <dbReference type="Proteomes" id="UP000601435"/>
    </source>
</evidence>
<organism evidence="9 10">
    <name type="scientific">Symbiodinium necroappetens</name>
    <dbReference type="NCBI Taxonomy" id="1628268"/>
    <lineage>
        <taxon>Eukaryota</taxon>
        <taxon>Sar</taxon>
        <taxon>Alveolata</taxon>
        <taxon>Dinophyceae</taxon>
        <taxon>Suessiales</taxon>
        <taxon>Symbiodiniaceae</taxon>
        <taxon>Symbiodinium</taxon>
    </lineage>
</organism>
<feature type="region of interest" description="Disordered" evidence="6">
    <location>
        <begin position="45"/>
        <end position="65"/>
    </location>
</feature>
<dbReference type="AlphaFoldDB" id="A0A812TWH0"/>
<evidence type="ECO:0000256" key="4">
    <source>
        <dbReference type="RuleBase" id="RU362114"/>
    </source>
</evidence>
<comment type="subcellular location">
    <subcellularLocation>
        <location evidence="1">Nucleus</location>
    </subcellularLocation>
</comment>
<keyword evidence="4" id="KW-0520">NAD</keyword>
<dbReference type="InterPro" id="IPR051712">
    <property type="entry name" value="ARTD-AVP"/>
</dbReference>
<protein>
    <recommendedName>
        <fullName evidence="4">Poly [ADP-ribose] polymerase</fullName>
        <shortName evidence="4">PARP</shortName>
        <ecNumber evidence="4">2.4.2.-</ecNumber>
    </recommendedName>
</protein>
<dbReference type="PROSITE" id="PS50918">
    <property type="entry name" value="WWE"/>
    <property type="match status" value="1"/>
</dbReference>
<dbReference type="Proteomes" id="UP000601435">
    <property type="component" value="Unassembled WGS sequence"/>
</dbReference>
<gene>
    <name evidence="9" type="primary">Parp12</name>
    <name evidence="9" type="ORF">SNEC2469_LOCUS15592</name>
</gene>
<evidence type="ECO:0000256" key="6">
    <source>
        <dbReference type="SAM" id="MobiDB-lite"/>
    </source>
</evidence>
<evidence type="ECO:0000256" key="3">
    <source>
        <dbReference type="ARBA" id="ARBA00024347"/>
    </source>
</evidence>
<comment type="caution">
    <text evidence="9">The sequence shown here is derived from an EMBL/GenBank/DDBJ whole genome shotgun (WGS) entry which is preliminary data.</text>
</comment>
<feature type="domain" description="WWE" evidence="7">
    <location>
        <begin position="156"/>
        <end position="237"/>
    </location>
</feature>
<dbReference type="InterPro" id="IPR004170">
    <property type="entry name" value="WWE_dom"/>
</dbReference>
<dbReference type="SUPFAM" id="SSF117839">
    <property type="entry name" value="WWE domain"/>
    <property type="match status" value="1"/>
</dbReference>
<dbReference type="GO" id="GO:1990404">
    <property type="term" value="F:NAD+-protein mono-ADP-ribosyltransferase activity"/>
    <property type="evidence" value="ECO:0007669"/>
    <property type="project" value="TreeGrafter"/>
</dbReference>
<dbReference type="PANTHER" id="PTHR45740:SF2">
    <property type="entry name" value="POLY [ADP-RIBOSE] POLYMERASE"/>
    <property type="match status" value="1"/>
</dbReference>
<keyword evidence="4" id="KW-0328">Glycosyltransferase</keyword>
<evidence type="ECO:0000259" key="8">
    <source>
        <dbReference type="PROSITE" id="PS51059"/>
    </source>
</evidence>
<comment type="similarity">
    <text evidence="3">Belongs to the ARTD/PARP family.</text>
</comment>
<dbReference type="OrthoDB" id="438889at2759"/>
<dbReference type="InterPro" id="IPR012317">
    <property type="entry name" value="Poly(ADP-ribose)pol_cat_dom"/>
</dbReference>
<feature type="coiled-coil region" evidence="5">
    <location>
        <begin position="94"/>
        <end position="153"/>
    </location>
</feature>
<dbReference type="SUPFAM" id="SSF56399">
    <property type="entry name" value="ADP-ribosylation"/>
    <property type="match status" value="1"/>
</dbReference>
<dbReference type="InterPro" id="IPR037197">
    <property type="entry name" value="WWE_dom_sf"/>
</dbReference>
<proteinExistence type="inferred from homology"/>
<dbReference type="Pfam" id="PF02825">
    <property type="entry name" value="WWE"/>
    <property type="match status" value="1"/>
</dbReference>